<keyword evidence="1" id="KW-1133">Transmembrane helix</keyword>
<sequence>MSVLHAILTMVVLSVAPAVLFLGLLAGLRRQQGTSMMAVYGAQAGVEIQEVTFQDAVRGTLGLQADYTERPSKDGYRF</sequence>
<dbReference type="InParanoid" id="M0CZN1"/>
<dbReference type="AlphaFoldDB" id="M0CZN1"/>
<evidence type="ECO:0000256" key="1">
    <source>
        <dbReference type="SAM" id="Phobius"/>
    </source>
</evidence>
<gene>
    <name evidence="2" type="ORF">C474_16484</name>
</gene>
<dbReference type="OrthoDB" id="379046at2157"/>
<protein>
    <submittedName>
        <fullName evidence="2">Uncharacterized protein</fullName>
    </submittedName>
</protein>
<organism evidence="2 3">
    <name type="scientific">Halogeometricum pallidum JCM 14848</name>
    <dbReference type="NCBI Taxonomy" id="1227487"/>
    <lineage>
        <taxon>Archaea</taxon>
        <taxon>Methanobacteriati</taxon>
        <taxon>Methanobacteriota</taxon>
        <taxon>Stenosarchaea group</taxon>
        <taxon>Halobacteria</taxon>
        <taxon>Halobacteriales</taxon>
        <taxon>Haloferacaceae</taxon>
        <taxon>Halogeometricum</taxon>
    </lineage>
</organism>
<reference evidence="2 3" key="1">
    <citation type="journal article" date="2014" name="PLoS Genet.">
        <title>Phylogenetically driven sequencing of extremely halophilic archaea reveals strategies for static and dynamic osmo-response.</title>
        <authorList>
            <person name="Becker E.A."/>
            <person name="Seitzer P.M."/>
            <person name="Tritt A."/>
            <person name="Larsen D."/>
            <person name="Krusor M."/>
            <person name="Yao A.I."/>
            <person name="Wu D."/>
            <person name="Madern D."/>
            <person name="Eisen J.A."/>
            <person name="Darling A.E."/>
            <person name="Facciotti M.T."/>
        </authorList>
    </citation>
    <scope>NUCLEOTIDE SEQUENCE [LARGE SCALE GENOMIC DNA]</scope>
    <source>
        <strain evidence="2 3">JCM 14848</strain>
    </source>
</reference>
<evidence type="ECO:0000313" key="2">
    <source>
        <dbReference type="EMBL" id="ELZ27354.1"/>
    </source>
</evidence>
<proteinExistence type="predicted"/>
<dbReference type="RefSeq" id="WP_008388725.1">
    <property type="nucleotide sequence ID" value="NZ_AOIV01000040.1"/>
</dbReference>
<keyword evidence="3" id="KW-1185">Reference proteome</keyword>
<comment type="caution">
    <text evidence="2">The sequence shown here is derived from an EMBL/GenBank/DDBJ whole genome shotgun (WGS) entry which is preliminary data.</text>
</comment>
<name>M0CZN1_HALPD</name>
<evidence type="ECO:0000313" key="3">
    <source>
        <dbReference type="Proteomes" id="UP000011513"/>
    </source>
</evidence>
<keyword evidence="1" id="KW-0472">Membrane</keyword>
<dbReference type="Proteomes" id="UP000011513">
    <property type="component" value="Unassembled WGS sequence"/>
</dbReference>
<accession>M0CZN1</accession>
<dbReference type="EMBL" id="AOIV01000040">
    <property type="protein sequence ID" value="ELZ27354.1"/>
    <property type="molecule type" value="Genomic_DNA"/>
</dbReference>
<feature type="transmembrane region" description="Helical" evidence="1">
    <location>
        <begin position="6"/>
        <end position="28"/>
    </location>
</feature>
<keyword evidence="1" id="KW-0812">Transmembrane</keyword>